<protein>
    <submittedName>
        <fullName evidence="1">Uncharacterized protein</fullName>
    </submittedName>
</protein>
<name>A0A2I1HRA1_9GLOM</name>
<evidence type="ECO:0000313" key="1">
    <source>
        <dbReference type="EMBL" id="PKY61415.1"/>
    </source>
</evidence>
<proteinExistence type="predicted"/>
<accession>A0A2I1HRA1</accession>
<dbReference type="EMBL" id="LLXI01005322">
    <property type="protein sequence ID" value="PKY61415.1"/>
    <property type="molecule type" value="Genomic_DNA"/>
</dbReference>
<gene>
    <name evidence="1" type="ORF">RhiirA4_431801</name>
</gene>
<comment type="caution">
    <text evidence="1">The sequence shown here is derived from an EMBL/GenBank/DDBJ whole genome shotgun (WGS) entry which is preliminary data.</text>
</comment>
<organism evidence="1 2">
    <name type="scientific">Rhizophagus irregularis</name>
    <dbReference type="NCBI Taxonomy" id="588596"/>
    <lineage>
        <taxon>Eukaryota</taxon>
        <taxon>Fungi</taxon>
        <taxon>Fungi incertae sedis</taxon>
        <taxon>Mucoromycota</taxon>
        <taxon>Glomeromycotina</taxon>
        <taxon>Glomeromycetes</taxon>
        <taxon>Glomerales</taxon>
        <taxon>Glomeraceae</taxon>
        <taxon>Rhizophagus</taxon>
    </lineage>
</organism>
<sequence length="110" mass="12947">MECSLDDQDIKLSEPVVVVYNNKNMENMKRNSYMRSVVVLREQQERTLLADSLHGSWNNSSRFQDDSKQFFAVSGRFLDNSLPDDLNNIIFFMAFEQFLGETSWFFGWET</sequence>
<reference evidence="1 2" key="1">
    <citation type="submission" date="2015-10" db="EMBL/GenBank/DDBJ databases">
        <title>Genome analyses suggest a sexual origin of heterokaryosis in a supposedly ancient asexual fungus.</title>
        <authorList>
            <person name="Ropars J."/>
            <person name="Sedzielewska K."/>
            <person name="Noel J."/>
            <person name="Charron P."/>
            <person name="Farinelli L."/>
            <person name="Marton T."/>
            <person name="Kruger M."/>
            <person name="Pelin A."/>
            <person name="Brachmann A."/>
            <person name="Corradi N."/>
        </authorList>
    </citation>
    <scope>NUCLEOTIDE SEQUENCE [LARGE SCALE GENOMIC DNA]</scope>
    <source>
        <strain evidence="1 2">A4</strain>
    </source>
</reference>
<evidence type="ECO:0000313" key="2">
    <source>
        <dbReference type="Proteomes" id="UP000234323"/>
    </source>
</evidence>
<dbReference type="Proteomes" id="UP000234323">
    <property type="component" value="Unassembled WGS sequence"/>
</dbReference>
<keyword evidence="2" id="KW-1185">Reference proteome</keyword>
<dbReference type="AlphaFoldDB" id="A0A2I1HRA1"/>